<keyword evidence="1" id="KW-0472">Membrane</keyword>
<keyword evidence="4" id="KW-1185">Reference proteome</keyword>
<proteinExistence type="predicted"/>
<evidence type="ECO:0000313" key="2">
    <source>
        <dbReference type="EMBL" id="CAI3973263.1"/>
    </source>
</evidence>
<gene>
    <name evidence="2" type="ORF">C1SCF055_LOCUS1782</name>
</gene>
<evidence type="ECO:0000313" key="3">
    <source>
        <dbReference type="EMBL" id="CAL4760575.1"/>
    </source>
</evidence>
<dbReference type="EMBL" id="CAMXCT020000062">
    <property type="protein sequence ID" value="CAL1126638.1"/>
    <property type="molecule type" value="Genomic_DNA"/>
</dbReference>
<dbReference type="SUPFAM" id="SSF50952">
    <property type="entry name" value="Soluble quinoprotein glucose dehydrogenase"/>
    <property type="match status" value="1"/>
</dbReference>
<dbReference type="AlphaFoldDB" id="A0A9P1FEK1"/>
<keyword evidence="1" id="KW-1133">Transmembrane helix</keyword>
<keyword evidence="1" id="KW-0812">Transmembrane</keyword>
<feature type="transmembrane region" description="Helical" evidence="1">
    <location>
        <begin position="38"/>
        <end position="60"/>
    </location>
</feature>
<evidence type="ECO:0000313" key="4">
    <source>
        <dbReference type="Proteomes" id="UP001152797"/>
    </source>
</evidence>
<evidence type="ECO:0000256" key="1">
    <source>
        <dbReference type="SAM" id="Phobius"/>
    </source>
</evidence>
<accession>A0A9P1FEK1</accession>
<dbReference type="EMBL" id="CAMXCT030000062">
    <property type="protein sequence ID" value="CAL4760575.1"/>
    <property type="molecule type" value="Genomic_DNA"/>
</dbReference>
<dbReference type="InterPro" id="IPR011041">
    <property type="entry name" value="Quinoprot_gluc/sorb_DH_b-prop"/>
</dbReference>
<dbReference type="OrthoDB" id="428056at2759"/>
<reference evidence="3 4" key="2">
    <citation type="submission" date="2024-05" db="EMBL/GenBank/DDBJ databases">
        <authorList>
            <person name="Chen Y."/>
            <person name="Shah S."/>
            <person name="Dougan E. K."/>
            <person name="Thang M."/>
            <person name="Chan C."/>
        </authorList>
    </citation>
    <scope>NUCLEOTIDE SEQUENCE [LARGE SCALE GENOMIC DNA]</scope>
</reference>
<dbReference type="EMBL" id="CAMXCT010000062">
    <property type="protein sequence ID" value="CAI3973263.1"/>
    <property type="molecule type" value="Genomic_DNA"/>
</dbReference>
<organism evidence="2">
    <name type="scientific">Cladocopium goreaui</name>
    <dbReference type="NCBI Taxonomy" id="2562237"/>
    <lineage>
        <taxon>Eukaryota</taxon>
        <taxon>Sar</taxon>
        <taxon>Alveolata</taxon>
        <taxon>Dinophyceae</taxon>
        <taxon>Suessiales</taxon>
        <taxon>Symbiodiniaceae</taxon>
        <taxon>Cladocopium</taxon>
    </lineage>
</organism>
<dbReference type="Proteomes" id="UP001152797">
    <property type="component" value="Unassembled WGS sequence"/>
</dbReference>
<comment type="caution">
    <text evidence="2">The sequence shown here is derived from an EMBL/GenBank/DDBJ whole genome shotgun (WGS) entry which is preliminary data.</text>
</comment>
<name>A0A9P1FEK1_9DINO</name>
<reference evidence="2" key="1">
    <citation type="submission" date="2022-10" db="EMBL/GenBank/DDBJ databases">
        <authorList>
            <person name="Chen Y."/>
            <person name="Dougan E. K."/>
            <person name="Chan C."/>
            <person name="Rhodes N."/>
            <person name="Thang M."/>
        </authorList>
    </citation>
    <scope>NUCLEOTIDE SEQUENCE</scope>
</reference>
<protein>
    <submittedName>
        <fullName evidence="2">Uncharacterized protein</fullName>
    </submittedName>
</protein>
<sequence length="320" mass="35826">MVNLASYGGEPVAGVRSFLFQFETTYEKSAHFRPSADYLFKVAMALVTLFWILALIWSFWFSINVFNKITLTGERVDWQMPQPWRMVKSFGCELQGTHFTVTDGYTVQVLNSDGSLFLHFEACGDGPVLAVDFGQGGEVIACCEKGTQSTWIENGKVVRQQWVSNFTMLTDIAVDRTPLETDDHIDALAIRNNQLLGIVFDPTGWRIFGALTLPQNKDRTEEITALAIRLGRALILTNSDEVFEMDVPSGMWAGPMLLPTLGSKVAYDWISVCRLSGARWRFVGQPSASPIQLWAFSRPPVNNLPPRKDDFTNQQLTLAA</sequence>